<evidence type="ECO:0000313" key="1">
    <source>
        <dbReference type="EMBL" id="QVT79024.1"/>
    </source>
</evidence>
<evidence type="ECO:0000313" key="2">
    <source>
        <dbReference type="Proteomes" id="UP000679307"/>
    </source>
</evidence>
<dbReference type="EMBL" id="CP075371">
    <property type="protein sequence ID" value="QVT79024.1"/>
    <property type="molecule type" value="Genomic_DNA"/>
</dbReference>
<sequence>MVGLVTSHQEAKRRADEHLREQGVRLRASGASRSARYGVWVVAYRDPAEPDAALDGGALVVTDEGGVHDMGSVPGALDDLMMALGRWPGAEPADVLGPPADGATVTDLAAWAESRR</sequence>
<organism evidence="1 2">
    <name type="scientific">Nocardioides aquaticus</name>
    <dbReference type="NCBI Taxonomy" id="160826"/>
    <lineage>
        <taxon>Bacteria</taxon>
        <taxon>Bacillati</taxon>
        <taxon>Actinomycetota</taxon>
        <taxon>Actinomycetes</taxon>
        <taxon>Propionibacteriales</taxon>
        <taxon>Nocardioidaceae</taxon>
        <taxon>Nocardioides</taxon>
    </lineage>
</organism>
<dbReference type="Proteomes" id="UP000679307">
    <property type="component" value="Chromosome"/>
</dbReference>
<gene>
    <name evidence="1" type="ORF">ENKNEFLB_01404</name>
</gene>
<proteinExistence type="predicted"/>
<protein>
    <recommendedName>
        <fullName evidence="3">YCII-related domain-containing protein</fullName>
    </recommendedName>
</protein>
<name>A0ABX8EFJ0_9ACTN</name>
<evidence type="ECO:0008006" key="3">
    <source>
        <dbReference type="Google" id="ProtNLM"/>
    </source>
</evidence>
<keyword evidence="2" id="KW-1185">Reference proteome</keyword>
<accession>A0ABX8EFJ0</accession>
<reference evidence="1 2" key="1">
    <citation type="submission" date="2021-05" db="EMBL/GenBank/DDBJ databases">
        <title>Complete genome of Nocardioides aquaticus KCTC 9944T isolated from meromictic and hypersaline Ekho Lake, Antarctica.</title>
        <authorList>
            <person name="Hwang K."/>
            <person name="Kim K.M."/>
            <person name="Choe H."/>
        </authorList>
    </citation>
    <scope>NUCLEOTIDE SEQUENCE [LARGE SCALE GENOMIC DNA]</scope>
    <source>
        <strain evidence="1 2">KCTC 9944</strain>
    </source>
</reference>